<dbReference type="InterPro" id="IPR029055">
    <property type="entry name" value="Ntn_hydrolases_N"/>
</dbReference>
<evidence type="ECO:0000313" key="2">
    <source>
        <dbReference type="Proteomes" id="UP001284654"/>
    </source>
</evidence>
<dbReference type="Proteomes" id="UP001284654">
    <property type="component" value="Unassembled WGS sequence"/>
</dbReference>
<name>A0AAW8Z460_9GAMM</name>
<evidence type="ECO:0008006" key="3">
    <source>
        <dbReference type="Google" id="ProtNLM"/>
    </source>
</evidence>
<organism evidence="1 2">
    <name type="scientific">Acinetobacter indicus</name>
    <dbReference type="NCBI Taxonomy" id="756892"/>
    <lineage>
        <taxon>Bacteria</taxon>
        <taxon>Pseudomonadati</taxon>
        <taxon>Pseudomonadota</taxon>
        <taxon>Gammaproteobacteria</taxon>
        <taxon>Moraxellales</taxon>
        <taxon>Moraxellaceae</taxon>
        <taxon>Acinetobacter</taxon>
    </lineage>
</organism>
<accession>A0AAW8Z460</accession>
<dbReference type="SUPFAM" id="SSF56235">
    <property type="entry name" value="N-terminal nucleophile aminohydrolases (Ntn hydrolases)"/>
    <property type="match status" value="1"/>
</dbReference>
<evidence type="ECO:0000313" key="1">
    <source>
        <dbReference type="EMBL" id="MDV4316761.1"/>
    </source>
</evidence>
<sequence>MTFIISIQLEDSIIVAADKREATVDYEILSDDSDKLYFWKDGIIAGTGEKTVLDRAVEFFIKLSKSNLEDLPKCLKISRMMRELEAHHFHIQNSKLTYSEYTETGAQLTSIQPDEHGEYIAKKFETNEIILSFFNPDISAIVANLQDLYANLRPFSSFENQNDWINHYLNHLCQIFKIQAHKDNLMSPCFDVYFQNKETYIYGHIANTHTALAI</sequence>
<proteinExistence type="predicted"/>
<protein>
    <recommendedName>
        <fullName evidence="3">DUF1828 domain-containing protein</fullName>
    </recommendedName>
</protein>
<comment type="caution">
    <text evidence="1">The sequence shown here is derived from an EMBL/GenBank/DDBJ whole genome shotgun (WGS) entry which is preliminary data.</text>
</comment>
<gene>
    <name evidence="1" type="ORF">MSG88_13590</name>
</gene>
<dbReference type="AlphaFoldDB" id="A0AAW8Z460"/>
<dbReference type="RefSeq" id="WP_317306569.1">
    <property type="nucleotide sequence ID" value="NZ_JAWJYY010000001.1"/>
</dbReference>
<dbReference type="EMBL" id="JAWJYY010000001">
    <property type="protein sequence ID" value="MDV4316761.1"/>
    <property type="molecule type" value="Genomic_DNA"/>
</dbReference>
<reference evidence="1" key="1">
    <citation type="submission" date="2023-10" db="EMBL/GenBank/DDBJ databases">
        <authorList>
            <person name="Sykes E.M.E."/>
            <person name="Khan I.U.H."/>
            <person name="Kumar A."/>
        </authorList>
    </citation>
    <scope>NUCLEOTIDE SEQUENCE</scope>
    <source>
        <strain evidence="1">IK5</strain>
    </source>
</reference>